<dbReference type="AlphaFoldDB" id="A0A4S8QB13"/>
<reference evidence="2 3" key="2">
    <citation type="submission" date="2019-05" db="EMBL/GenBank/DDBJ databases">
        <title>Glycomyces buryatensis sp. nov.</title>
        <authorList>
            <person name="Nikitina E."/>
        </authorList>
    </citation>
    <scope>NUCLEOTIDE SEQUENCE [LARGE SCALE GENOMIC DNA]</scope>
    <source>
        <strain evidence="2 3">18</strain>
    </source>
</reference>
<dbReference type="EMBL" id="STGY01000041">
    <property type="protein sequence ID" value="THV41667.1"/>
    <property type="molecule type" value="Genomic_DNA"/>
</dbReference>
<sequence length="269" mass="27431">MNRLTSTHLIHAELRRLLATSLWKWGPLAAVFSGGALTILCVLVGPENFDPPMPGVDTAAGVRLVLSMIGLTVLAPALFGALAVTSEYRHRTIAYTFLFAPKRHRILGAKLAAYGIAGLVYGLIVALSAAAALYGGAAARGIEIGASPGAVAGILAGLAAAMTVYTVIGVGLGALIQNQTATLIALGAYLYMVEHTLAIIPGFNLVYPFLPGGATAALTESSLMSEAAVEVTGSATPLLPPLIGAAVLLAYALFASAAAVLAPMRRDVA</sequence>
<feature type="transmembrane region" description="Helical" evidence="1">
    <location>
        <begin position="154"/>
        <end position="176"/>
    </location>
</feature>
<reference evidence="3" key="1">
    <citation type="submission" date="2019-04" db="EMBL/GenBank/DDBJ databases">
        <title>Nocardioides xinjiangensis sp. nov.</title>
        <authorList>
            <person name="Liu S."/>
        </authorList>
    </citation>
    <scope>NUCLEOTIDE SEQUENCE [LARGE SCALE GENOMIC DNA]</scope>
    <source>
        <strain evidence="3">18</strain>
    </source>
</reference>
<feature type="transmembrane region" description="Helical" evidence="1">
    <location>
        <begin position="111"/>
        <end position="134"/>
    </location>
</feature>
<feature type="transmembrane region" description="Helical" evidence="1">
    <location>
        <begin position="242"/>
        <end position="262"/>
    </location>
</feature>
<organism evidence="2 3">
    <name type="scientific">Glycomyces buryatensis</name>
    <dbReference type="NCBI Taxonomy" id="2570927"/>
    <lineage>
        <taxon>Bacteria</taxon>
        <taxon>Bacillati</taxon>
        <taxon>Actinomycetota</taxon>
        <taxon>Actinomycetes</taxon>
        <taxon>Glycomycetales</taxon>
        <taxon>Glycomycetaceae</taxon>
        <taxon>Glycomyces</taxon>
    </lineage>
</organism>
<keyword evidence="1" id="KW-0812">Transmembrane</keyword>
<keyword evidence="1" id="KW-0472">Membrane</keyword>
<dbReference type="Proteomes" id="UP000308760">
    <property type="component" value="Unassembled WGS sequence"/>
</dbReference>
<proteinExistence type="predicted"/>
<feature type="transmembrane region" description="Helical" evidence="1">
    <location>
        <begin position="65"/>
        <end position="84"/>
    </location>
</feature>
<evidence type="ECO:0000313" key="3">
    <source>
        <dbReference type="Proteomes" id="UP000308760"/>
    </source>
</evidence>
<feature type="transmembrane region" description="Helical" evidence="1">
    <location>
        <begin position="25"/>
        <end position="45"/>
    </location>
</feature>
<keyword evidence="3" id="KW-1185">Reference proteome</keyword>
<comment type="caution">
    <text evidence="2">The sequence shown here is derived from an EMBL/GenBank/DDBJ whole genome shotgun (WGS) entry which is preliminary data.</text>
</comment>
<name>A0A4S8QB13_9ACTN</name>
<evidence type="ECO:0000256" key="1">
    <source>
        <dbReference type="SAM" id="Phobius"/>
    </source>
</evidence>
<evidence type="ECO:0000313" key="2">
    <source>
        <dbReference type="EMBL" id="THV41667.1"/>
    </source>
</evidence>
<dbReference type="RefSeq" id="WP_136534352.1">
    <property type="nucleotide sequence ID" value="NZ_STGY01000041.1"/>
</dbReference>
<feature type="transmembrane region" description="Helical" evidence="1">
    <location>
        <begin position="188"/>
        <end position="210"/>
    </location>
</feature>
<protein>
    <submittedName>
        <fullName evidence="2">ABC transporter permease</fullName>
    </submittedName>
</protein>
<dbReference type="OrthoDB" id="5244396at2"/>
<gene>
    <name evidence="2" type="ORF">FAB82_09735</name>
</gene>
<accession>A0A4S8QB13</accession>
<keyword evidence="1" id="KW-1133">Transmembrane helix</keyword>